<feature type="region of interest" description="Disordered" evidence="1">
    <location>
        <begin position="1"/>
        <end position="21"/>
    </location>
</feature>
<evidence type="ECO:0000313" key="2">
    <source>
        <dbReference type="EMBL" id="EXI66766.1"/>
    </source>
</evidence>
<feature type="compositionally biased region" description="Low complexity" evidence="1">
    <location>
        <begin position="1"/>
        <end position="17"/>
    </location>
</feature>
<sequence length="135" mass="14321">MLDDPALAASPRAAPIAPRRPDCIEQRAPAVAGGAPAMERLPPATGIDQSSQPCGRFRAALPAHGRPLVGHADAGRAVHGSDRQALGNPERLRRTFDHCVLVVVAHCILALLAHRLALNIFEARGVFAPRERIPA</sequence>
<protein>
    <submittedName>
        <fullName evidence="2">Uncharacterized protein</fullName>
    </submittedName>
</protein>
<organism evidence="2 3">
    <name type="scientific">Candidatus Accumulibacter adjunctus</name>
    <dbReference type="NCBI Taxonomy" id="1454001"/>
    <lineage>
        <taxon>Bacteria</taxon>
        <taxon>Pseudomonadati</taxon>
        <taxon>Pseudomonadota</taxon>
        <taxon>Betaproteobacteria</taxon>
        <taxon>Candidatus Accumulibacter</taxon>
    </lineage>
</organism>
<reference evidence="2" key="1">
    <citation type="submission" date="2014-02" db="EMBL/GenBank/DDBJ databases">
        <title>Expanding our view of genomic diversity in Candidatus Accumulibacter clades.</title>
        <authorList>
            <person name="Skennerton C.T."/>
            <person name="Barr J.J."/>
            <person name="Slater F.R."/>
            <person name="Bond P.L."/>
            <person name="Tyson G.W."/>
        </authorList>
    </citation>
    <scope>NUCLEOTIDE SEQUENCE [LARGE SCALE GENOMIC DNA]</scope>
</reference>
<accession>A0A011MVZ1</accession>
<comment type="caution">
    <text evidence="2">The sequence shown here is derived from an EMBL/GenBank/DDBJ whole genome shotgun (WGS) entry which is preliminary data.</text>
</comment>
<dbReference type="PATRIC" id="fig|1454001.3.peg.2394"/>
<dbReference type="AlphaFoldDB" id="A0A011MVZ1"/>
<dbReference type="STRING" id="1454001.AW08_02349"/>
<feature type="region of interest" description="Disordered" evidence="1">
    <location>
        <begin position="34"/>
        <end position="53"/>
    </location>
</feature>
<gene>
    <name evidence="2" type="ORF">AW08_02349</name>
</gene>
<evidence type="ECO:0000313" key="3">
    <source>
        <dbReference type="Proteomes" id="UP000020218"/>
    </source>
</evidence>
<dbReference type="Proteomes" id="UP000020218">
    <property type="component" value="Unassembled WGS sequence"/>
</dbReference>
<keyword evidence="3" id="KW-1185">Reference proteome</keyword>
<evidence type="ECO:0000256" key="1">
    <source>
        <dbReference type="SAM" id="MobiDB-lite"/>
    </source>
</evidence>
<name>A0A011MVZ1_9PROT</name>
<dbReference type="EMBL" id="JFAX01000013">
    <property type="protein sequence ID" value="EXI66766.1"/>
    <property type="molecule type" value="Genomic_DNA"/>
</dbReference>
<proteinExistence type="predicted"/>